<comment type="catalytic activity">
    <reaction evidence="8">
        <text>3-phosphoshikimate + phosphoenolpyruvate = 5-O-(1-carboxyvinyl)-3-phosphoshikimate + phosphate</text>
        <dbReference type="Rhea" id="RHEA:21256"/>
        <dbReference type="ChEBI" id="CHEBI:43474"/>
        <dbReference type="ChEBI" id="CHEBI:57701"/>
        <dbReference type="ChEBI" id="CHEBI:58702"/>
        <dbReference type="ChEBI" id="CHEBI:145989"/>
        <dbReference type="EC" id="2.5.1.19"/>
    </reaction>
    <physiologicalReaction direction="left-to-right" evidence="8">
        <dbReference type="Rhea" id="RHEA:21257"/>
    </physiologicalReaction>
</comment>
<comment type="function">
    <text evidence="1 9">Catalyzes the transfer of the enolpyruvyl moiety of phosphoenolpyruvate (PEP) to the 5-hydroxyl of shikimate-3-phosphate (S3P) to produce enolpyruvyl shikimate-3-phosphate and inorganic phosphate.</text>
</comment>
<evidence type="ECO:0000256" key="1">
    <source>
        <dbReference type="ARBA" id="ARBA00002174"/>
    </source>
</evidence>
<feature type="binding site" evidence="9">
    <location>
        <position position="20"/>
    </location>
    <ligand>
        <name>3-phosphoshikimate</name>
        <dbReference type="ChEBI" id="CHEBI:145989"/>
    </ligand>
</feature>
<keyword evidence="6 9" id="KW-0808">Transferase</keyword>
<dbReference type="InterPro" id="IPR036968">
    <property type="entry name" value="Enolpyruvate_Tfrase_sf"/>
</dbReference>
<feature type="binding site" evidence="9">
    <location>
        <position position="119"/>
    </location>
    <ligand>
        <name>phosphoenolpyruvate</name>
        <dbReference type="ChEBI" id="CHEBI:58702"/>
    </ligand>
</feature>
<keyword evidence="12" id="KW-1185">Reference proteome</keyword>
<evidence type="ECO:0000256" key="5">
    <source>
        <dbReference type="ARBA" id="ARBA00022605"/>
    </source>
</evidence>
<dbReference type="InterPro" id="IPR013792">
    <property type="entry name" value="RNA3'P_cycl/enolpyr_Trfase_a/b"/>
</dbReference>
<dbReference type="InterPro" id="IPR006264">
    <property type="entry name" value="EPSP_synthase"/>
</dbReference>
<accession>A0A0R1PYP0</accession>
<feature type="binding site" evidence="9">
    <location>
        <position position="165"/>
    </location>
    <ligand>
        <name>3-phosphoshikimate</name>
        <dbReference type="ChEBI" id="CHEBI:145989"/>
    </ligand>
</feature>
<dbReference type="GO" id="GO:0005737">
    <property type="term" value="C:cytoplasm"/>
    <property type="evidence" value="ECO:0007669"/>
    <property type="project" value="UniProtKB-SubCell"/>
</dbReference>
<name>A0A0R1PYP0_9LACO</name>
<feature type="binding site" evidence="9">
    <location>
        <position position="24"/>
    </location>
    <ligand>
        <name>3-phosphoshikimate</name>
        <dbReference type="ChEBI" id="CHEBI:145989"/>
    </ligand>
</feature>
<dbReference type="HAMAP" id="MF_00210">
    <property type="entry name" value="EPSP_synth"/>
    <property type="match status" value="1"/>
</dbReference>
<feature type="binding site" evidence="9">
    <location>
        <position position="163"/>
    </location>
    <ligand>
        <name>3-phosphoshikimate</name>
        <dbReference type="ChEBI" id="CHEBI:145989"/>
    </ligand>
</feature>
<feature type="active site" description="Proton acceptor" evidence="9">
    <location>
        <position position="312"/>
    </location>
</feature>
<evidence type="ECO:0000313" key="12">
    <source>
        <dbReference type="Proteomes" id="UP000051155"/>
    </source>
</evidence>
<organism evidence="11 12">
    <name type="scientific">Liquorilactobacillus uvarum DSM 19971</name>
    <dbReference type="NCBI Taxonomy" id="1423812"/>
    <lineage>
        <taxon>Bacteria</taxon>
        <taxon>Bacillati</taxon>
        <taxon>Bacillota</taxon>
        <taxon>Bacilli</taxon>
        <taxon>Lactobacillales</taxon>
        <taxon>Lactobacillaceae</taxon>
        <taxon>Liquorilactobacillus</taxon>
    </lineage>
</organism>
<dbReference type="InterPro" id="IPR001986">
    <property type="entry name" value="Enolpyruvate_Tfrase_dom"/>
</dbReference>
<feature type="binding site" evidence="9">
    <location>
        <position position="387"/>
    </location>
    <ligand>
        <name>phosphoenolpyruvate</name>
        <dbReference type="ChEBI" id="CHEBI:58702"/>
    </ligand>
</feature>
<dbReference type="EMBL" id="AZEG01000012">
    <property type="protein sequence ID" value="KRL37406.1"/>
    <property type="molecule type" value="Genomic_DNA"/>
</dbReference>
<evidence type="ECO:0000256" key="3">
    <source>
        <dbReference type="ARBA" id="ARBA00009948"/>
    </source>
</evidence>
<dbReference type="PROSITE" id="PS00885">
    <property type="entry name" value="EPSP_SYNTHASE_2"/>
    <property type="match status" value="1"/>
</dbReference>
<keyword evidence="7 9" id="KW-0057">Aromatic amino acid biosynthesis</keyword>
<feature type="binding site" evidence="9">
    <location>
        <position position="19"/>
    </location>
    <ligand>
        <name>3-phosphoshikimate</name>
        <dbReference type="ChEBI" id="CHEBI:145989"/>
    </ligand>
</feature>
<dbReference type="Pfam" id="PF00275">
    <property type="entry name" value="EPSP_synthase"/>
    <property type="match status" value="1"/>
</dbReference>
<feature type="binding site" evidence="9">
    <location>
        <position position="312"/>
    </location>
    <ligand>
        <name>3-phosphoshikimate</name>
        <dbReference type="ChEBI" id="CHEBI:145989"/>
    </ligand>
</feature>
<dbReference type="PANTHER" id="PTHR21090:SF5">
    <property type="entry name" value="PENTAFUNCTIONAL AROM POLYPEPTIDE"/>
    <property type="match status" value="1"/>
</dbReference>
<evidence type="ECO:0000313" key="11">
    <source>
        <dbReference type="EMBL" id="KRL37406.1"/>
    </source>
</evidence>
<evidence type="ECO:0000256" key="6">
    <source>
        <dbReference type="ARBA" id="ARBA00022679"/>
    </source>
</evidence>
<dbReference type="PATRIC" id="fig|1423812.3.peg.457"/>
<feature type="binding site" evidence="9">
    <location>
        <position position="343"/>
    </location>
    <ligand>
        <name>phosphoenolpyruvate</name>
        <dbReference type="ChEBI" id="CHEBI:58702"/>
    </ligand>
</feature>
<protein>
    <recommendedName>
        <fullName evidence="9">3-phosphoshikimate 1-carboxyvinyltransferase</fullName>
        <ecNumber evidence="9">2.5.1.19</ecNumber>
    </recommendedName>
    <alternativeName>
        <fullName evidence="9">5-enolpyruvylshikimate-3-phosphate synthase</fullName>
        <shortName evidence="9">EPSP synthase</shortName>
        <shortName evidence="9">EPSPS</shortName>
    </alternativeName>
</protein>
<dbReference type="Gene3D" id="3.65.10.10">
    <property type="entry name" value="Enolpyruvate transferase domain"/>
    <property type="match status" value="2"/>
</dbReference>
<dbReference type="GO" id="GO:0009423">
    <property type="term" value="P:chorismate biosynthetic process"/>
    <property type="evidence" value="ECO:0007669"/>
    <property type="project" value="UniProtKB-UniRule"/>
</dbReference>
<dbReference type="EC" id="2.5.1.19" evidence="9"/>
<dbReference type="GO" id="GO:0008652">
    <property type="term" value="P:amino acid biosynthetic process"/>
    <property type="evidence" value="ECO:0007669"/>
    <property type="project" value="UniProtKB-KW"/>
</dbReference>
<dbReference type="PIRSF" id="PIRSF000505">
    <property type="entry name" value="EPSPS"/>
    <property type="match status" value="1"/>
</dbReference>
<evidence type="ECO:0000259" key="10">
    <source>
        <dbReference type="Pfam" id="PF00275"/>
    </source>
</evidence>
<comment type="pathway">
    <text evidence="2 9">Metabolic intermediate biosynthesis; chorismate biosynthesis; chorismate from D-erythrose 4-phosphate and phosphoenolpyruvate: step 6/7.</text>
</comment>
<reference evidence="11 12" key="1">
    <citation type="journal article" date="2015" name="Genome Announc.">
        <title>Expanding the biotechnology potential of lactobacilli through comparative genomics of 213 strains and associated genera.</title>
        <authorList>
            <person name="Sun Z."/>
            <person name="Harris H.M."/>
            <person name="McCann A."/>
            <person name="Guo C."/>
            <person name="Argimon S."/>
            <person name="Zhang W."/>
            <person name="Yang X."/>
            <person name="Jeffery I.B."/>
            <person name="Cooney J.C."/>
            <person name="Kagawa T.F."/>
            <person name="Liu W."/>
            <person name="Song Y."/>
            <person name="Salvetti E."/>
            <person name="Wrobel A."/>
            <person name="Rasinkangas P."/>
            <person name="Parkhill J."/>
            <person name="Rea M.C."/>
            <person name="O'Sullivan O."/>
            <person name="Ritari J."/>
            <person name="Douillard F.P."/>
            <person name="Paul Ross R."/>
            <person name="Yang R."/>
            <person name="Briner A.E."/>
            <person name="Felis G.E."/>
            <person name="de Vos W.M."/>
            <person name="Barrangou R."/>
            <person name="Klaenhammer T.R."/>
            <person name="Caufield P.W."/>
            <person name="Cui Y."/>
            <person name="Zhang H."/>
            <person name="O'Toole P.W."/>
        </authorList>
    </citation>
    <scope>NUCLEOTIDE SEQUENCE [LARGE SCALE GENOMIC DNA]</scope>
    <source>
        <strain evidence="11 12">DSM 19971</strain>
    </source>
</reference>
<dbReference type="CDD" id="cd01556">
    <property type="entry name" value="EPSP_synthase"/>
    <property type="match status" value="1"/>
</dbReference>
<dbReference type="PANTHER" id="PTHR21090">
    <property type="entry name" value="AROM/DEHYDROQUINATE SYNTHASE"/>
    <property type="match status" value="1"/>
</dbReference>
<dbReference type="GO" id="GO:0003866">
    <property type="term" value="F:3-phosphoshikimate 1-carboxyvinyltransferase activity"/>
    <property type="evidence" value="ECO:0007669"/>
    <property type="project" value="UniProtKB-UniRule"/>
</dbReference>
<sequence length="432" mass="46602">MFKLPKSGLHGKLLLPGDKSISHRALLIGAISNGPTVIKHFLRSNDCLSTLQAIKDLGINVEQHNTDIIVHGKGIKGLQQAAKPLDMGNSGTTTRLIMGLLAGQAFASELIGDASLQKRPMRRVSEPLTMMGAKIQTTDDGTLPVKITGQALHGAKIKLQIASAQVKSALILAALQADSPSTIIEKLPTRDHTEQMLRKFGANIQTAQDQLTISVEPHPELEGQTVNVPGDISSAAFFLVAATIIPNSDITLCNVNINKTRTGILNALLKMGANIQVTELESQGEPAADIRVRYAHLFPIKISEEDIPAIIDELPLIALLAACADGQSTITGAQELRFKETDRIATVAQELRKLGIQLKELPDGLIIEGQTAWNVTDPVLDSHGDHRIGMMMAIAALRSTDDLFLNEPEAVSVSYPEFFTDLNSLLKTRKEV</sequence>
<dbReference type="STRING" id="1423812.FD20_GL000438"/>
<comment type="subunit">
    <text evidence="9">Monomer.</text>
</comment>
<dbReference type="InterPro" id="IPR023193">
    <property type="entry name" value="EPSP_synthase_CS"/>
</dbReference>
<feature type="binding site" evidence="9">
    <location>
        <position position="91"/>
    </location>
    <ligand>
        <name>phosphoenolpyruvate</name>
        <dbReference type="ChEBI" id="CHEBI:58702"/>
    </ligand>
</feature>
<dbReference type="UniPathway" id="UPA00053">
    <property type="reaction ID" value="UER00089"/>
</dbReference>
<comment type="subcellular location">
    <subcellularLocation>
        <location evidence="9">Cytoplasm</location>
    </subcellularLocation>
</comment>
<comment type="similarity">
    <text evidence="3 9">Belongs to the EPSP synthase family.</text>
</comment>
<comment type="caution">
    <text evidence="11">The sequence shown here is derived from an EMBL/GenBank/DDBJ whole genome shotgun (WGS) entry which is preliminary data.</text>
</comment>
<dbReference type="NCBIfam" id="TIGR01356">
    <property type="entry name" value="aroA"/>
    <property type="match status" value="1"/>
</dbReference>
<feature type="binding site" evidence="9">
    <location>
        <position position="165"/>
    </location>
    <ligand>
        <name>phosphoenolpyruvate</name>
        <dbReference type="ChEBI" id="CHEBI:58702"/>
    </ligand>
</feature>
<gene>
    <name evidence="9" type="primary">aroA</name>
    <name evidence="11" type="ORF">FD20_GL000438</name>
</gene>
<feature type="binding site" evidence="9">
    <location>
        <position position="19"/>
    </location>
    <ligand>
        <name>phosphoenolpyruvate</name>
        <dbReference type="ChEBI" id="CHEBI:58702"/>
    </ligand>
</feature>
<dbReference type="FunFam" id="3.65.10.10:FF:000006">
    <property type="entry name" value="3-phosphoshikimate 1-carboxyvinyltransferase"/>
    <property type="match status" value="1"/>
</dbReference>
<dbReference type="GO" id="GO:0009073">
    <property type="term" value="P:aromatic amino acid family biosynthetic process"/>
    <property type="evidence" value="ECO:0007669"/>
    <property type="project" value="UniProtKB-KW"/>
</dbReference>
<keyword evidence="5 9" id="KW-0028">Amino-acid biosynthesis</keyword>
<feature type="domain" description="Enolpyruvate transferase" evidence="10">
    <location>
        <begin position="7"/>
        <end position="422"/>
    </location>
</feature>
<dbReference type="SUPFAM" id="SSF55205">
    <property type="entry name" value="EPT/RTPC-like"/>
    <property type="match status" value="1"/>
</dbReference>
<dbReference type="PROSITE" id="PS00104">
    <property type="entry name" value="EPSP_SYNTHASE_1"/>
    <property type="match status" value="1"/>
</dbReference>
<dbReference type="AlphaFoldDB" id="A0A0R1PYP0"/>
<evidence type="ECO:0000256" key="8">
    <source>
        <dbReference type="ARBA" id="ARBA00044633"/>
    </source>
</evidence>
<evidence type="ECO:0000256" key="7">
    <source>
        <dbReference type="ARBA" id="ARBA00023141"/>
    </source>
</evidence>
<evidence type="ECO:0000256" key="4">
    <source>
        <dbReference type="ARBA" id="ARBA00022490"/>
    </source>
</evidence>
<comment type="caution">
    <text evidence="9">Lacks conserved residue(s) required for the propagation of feature annotation.</text>
</comment>
<keyword evidence="4 9" id="KW-0963">Cytoplasm</keyword>
<proteinExistence type="inferred from homology"/>
<feature type="binding site" evidence="9">
    <location>
        <position position="339"/>
    </location>
    <ligand>
        <name>3-phosphoshikimate</name>
        <dbReference type="ChEBI" id="CHEBI:145989"/>
    </ligand>
</feature>
<dbReference type="Proteomes" id="UP000051155">
    <property type="component" value="Unassembled WGS sequence"/>
</dbReference>
<dbReference type="FunFam" id="3.65.10.10:FF:000005">
    <property type="entry name" value="3-phosphoshikimate 1-carboxyvinyltransferase"/>
    <property type="match status" value="1"/>
</dbReference>
<evidence type="ECO:0000256" key="9">
    <source>
        <dbReference type="HAMAP-Rule" id="MF_00210"/>
    </source>
</evidence>
<evidence type="ECO:0000256" key="2">
    <source>
        <dbReference type="ARBA" id="ARBA00004811"/>
    </source>
</evidence>